<dbReference type="InterPro" id="IPR011990">
    <property type="entry name" value="TPR-like_helical_dom_sf"/>
</dbReference>
<dbReference type="InterPro" id="IPR046848">
    <property type="entry name" value="E_motif"/>
</dbReference>
<keyword evidence="1" id="KW-0677">Repeat</keyword>
<comment type="caution">
    <text evidence="3">The sequence shown here is derived from an EMBL/GenBank/DDBJ whole genome shotgun (WGS) entry which is preliminary data.</text>
</comment>
<feature type="repeat" description="PPR" evidence="2">
    <location>
        <begin position="166"/>
        <end position="200"/>
    </location>
</feature>
<dbReference type="PANTHER" id="PTHR47926">
    <property type="entry name" value="PENTATRICOPEPTIDE REPEAT-CONTAINING PROTEIN"/>
    <property type="match status" value="1"/>
</dbReference>
<protein>
    <submittedName>
        <fullName evidence="3">Pentatricopeptide repeat-containing protein</fullName>
    </submittedName>
</protein>
<dbReference type="EMBL" id="JARAOO010000005">
    <property type="protein sequence ID" value="KAJ7969137.1"/>
    <property type="molecule type" value="Genomic_DNA"/>
</dbReference>
<dbReference type="PANTHER" id="PTHR47926:SF471">
    <property type="entry name" value="DYW DOMAIN-CONTAINING PROTEIN"/>
    <property type="match status" value="1"/>
</dbReference>
<dbReference type="KEGG" id="qsa:O6P43_013139"/>
<dbReference type="InterPro" id="IPR002885">
    <property type="entry name" value="PPR_rpt"/>
</dbReference>
<gene>
    <name evidence="3" type="ORF">O6P43_013139</name>
</gene>
<organism evidence="3 4">
    <name type="scientific">Quillaja saponaria</name>
    <name type="common">Soap bark tree</name>
    <dbReference type="NCBI Taxonomy" id="32244"/>
    <lineage>
        <taxon>Eukaryota</taxon>
        <taxon>Viridiplantae</taxon>
        <taxon>Streptophyta</taxon>
        <taxon>Embryophyta</taxon>
        <taxon>Tracheophyta</taxon>
        <taxon>Spermatophyta</taxon>
        <taxon>Magnoliopsida</taxon>
        <taxon>eudicotyledons</taxon>
        <taxon>Gunneridae</taxon>
        <taxon>Pentapetalae</taxon>
        <taxon>rosids</taxon>
        <taxon>fabids</taxon>
        <taxon>Fabales</taxon>
        <taxon>Quillajaceae</taxon>
        <taxon>Quillaja</taxon>
    </lineage>
</organism>
<feature type="repeat" description="PPR" evidence="2">
    <location>
        <begin position="313"/>
        <end position="348"/>
    </location>
</feature>
<accession>A0AAD7M3P9</accession>
<keyword evidence="4" id="KW-1185">Reference proteome</keyword>
<evidence type="ECO:0000256" key="2">
    <source>
        <dbReference type="PROSITE-ProRule" id="PRU00708"/>
    </source>
</evidence>
<dbReference type="NCBIfam" id="TIGR00756">
    <property type="entry name" value="PPR"/>
    <property type="match status" value="3"/>
</dbReference>
<dbReference type="PROSITE" id="PS51375">
    <property type="entry name" value="PPR"/>
    <property type="match status" value="2"/>
</dbReference>
<proteinExistence type="predicted"/>
<name>A0AAD7M3P9_QUISA</name>
<dbReference type="Gene3D" id="1.25.40.10">
    <property type="entry name" value="Tetratricopeptide repeat domain"/>
    <property type="match status" value="3"/>
</dbReference>
<evidence type="ECO:0000313" key="4">
    <source>
        <dbReference type="Proteomes" id="UP001163823"/>
    </source>
</evidence>
<dbReference type="GO" id="GO:0009451">
    <property type="term" value="P:RNA modification"/>
    <property type="evidence" value="ECO:0007669"/>
    <property type="project" value="InterPro"/>
</dbReference>
<dbReference type="InterPro" id="IPR046960">
    <property type="entry name" value="PPR_At4g14850-like_plant"/>
</dbReference>
<dbReference type="Pfam" id="PF01535">
    <property type="entry name" value="PPR"/>
    <property type="match status" value="4"/>
</dbReference>
<dbReference type="FunFam" id="1.25.40.10:FF:000344">
    <property type="entry name" value="Pentatricopeptide repeat-containing protein"/>
    <property type="match status" value="1"/>
</dbReference>
<evidence type="ECO:0000256" key="1">
    <source>
        <dbReference type="ARBA" id="ARBA00022737"/>
    </source>
</evidence>
<dbReference type="Pfam" id="PF13041">
    <property type="entry name" value="PPR_2"/>
    <property type="match status" value="2"/>
</dbReference>
<evidence type="ECO:0000313" key="3">
    <source>
        <dbReference type="EMBL" id="KAJ7969137.1"/>
    </source>
</evidence>
<dbReference type="FunFam" id="1.25.40.10:FF:000090">
    <property type="entry name" value="Pentatricopeptide repeat-containing protein, chloroplastic"/>
    <property type="match status" value="1"/>
</dbReference>
<dbReference type="AlphaFoldDB" id="A0AAD7M3P9"/>
<sequence>MVIIIYAKKLFGAIIYRNLYSCSTSDICNSSPVWEFFNKSPRRVKLHICDSYSKVHLALEQESQGRPRENVPYRKQAKHENTYEAVGSFCHKNSICTKPTKFILCTVLNSCAKTVNWQLGLQIHAYMVQSGHEENLFLSSALVDFYAKCDAIMDARKVFDEMKVRDQVSWTSFIVGLSQNRQRRDALSMFKEMLGSQIKPNCFTYVGVITASAGLKEAFELGYSQNLCGKGALKLFMEMRNKNLSPTDYTFTSILNACGSLTVLFQGRQVHSLVIKMGSERNVFVNSALIDMYSKCGDVNGSCCIFDQTCEKNNVLWTSMITAYAQSGRGSDALKLFEHLLTEEGFVPDHICFTAVLTACNHAGLLDKGIEYFNKMRTTYGLFPDVDQCACLVDLFARNGELRKAKDLMEKMPYDPNYVMLSSFLSSCNIHGEVELGREAAKQLIQLNPCNDAPYLILAHIYARSGLWTEVAEIFELEDIDDGRLTQIIDCFSSVELH</sequence>
<dbReference type="GO" id="GO:0003723">
    <property type="term" value="F:RNA binding"/>
    <property type="evidence" value="ECO:0007669"/>
    <property type="project" value="InterPro"/>
</dbReference>
<reference evidence="3" key="1">
    <citation type="journal article" date="2023" name="Science">
        <title>Elucidation of the pathway for biosynthesis of saponin adjuvants from the soapbark tree.</title>
        <authorList>
            <person name="Reed J."/>
            <person name="Orme A."/>
            <person name="El-Demerdash A."/>
            <person name="Owen C."/>
            <person name="Martin L.B.B."/>
            <person name="Misra R.C."/>
            <person name="Kikuchi S."/>
            <person name="Rejzek M."/>
            <person name="Martin A.C."/>
            <person name="Harkess A."/>
            <person name="Leebens-Mack J."/>
            <person name="Louveau T."/>
            <person name="Stephenson M.J."/>
            <person name="Osbourn A."/>
        </authorList>
    </citation>
    <scope>NUCLEOTIDE SEQUENCE</scope>
    <source>
        <strain evidence="3">S10</strain>
    </source>
</reference>
<dbReference type="Proteomes" id="UP001163823">
    <property type="component" value="Chromosome 5"/>
</dbReference>
<dbReference type="Pfam" id="PF20431">
    <property type="entry name" value="E_motif"/>
    <property type="match status" value="1"/>
</dbReference>